<evidence type="ECO:0000256" key="1">
    <source>
        <dbReference type="SAM" id="Coils"/>
    </source>
</evidence>
<evidence type="ECO:0000313" key="2">
    <source>
        <dbReference type="EMBL" id="KAK5986561.1"/>
    </source>
</evidence>
<sequence>VRDSLDPKGGRPPLSVEWAAIRRACDEALDEQIRNLAESKRTAILDAEAAVAAARAEVEDAFREVSELRDFLTETELCVAHLRPILRDAEVKLGLIEALAGELGCGRAHLVRAVVTLKEERSRLTAQISVLQEQLDQNRTETQQRPCEEKQGRWCSSARRGAEERWAEKPETGLARKIGRWIDKAFPYREDE</sequence>
<dbReference type="EMBL" id="WIXE01000464">
    <property type="protein sequence ID" value="KAK5986561.1"/>
    <property type="molecule type" value="Genomic_DNA"/>
</dbReference>
<accession>A0AAN8FUX8</accession>
<keyword evidence="3" id="KW-1185">Reference proteome</keyword>
<proteinExistence type="predicted"/>
<reference evidence="2 3" key="1">
    <citation type="submission" date="2019-10" db="EMBL/GenBank/DDBJ databases">
        <title>Assembly and Annotation for the nematode Trichostrongylus colubriformis.</title>
        <authorList>
            <person name="Martin J."/>
        </authorList>
    </citation>
    <scope>NUCLEOTIDE SEQUENCE [LARGE SCALE GENOMIC DNA]</scope>
    <source>
        <strain evidence="2">G859</strain>
        <tissue evidence="2">Whole worm</tissue>
    </source>
</reference>
<feature type="coiled-coil region" evidence="1">
    <location>
        <begin position="114"/>
        <end position="141"/>
    </location>
</feature>
<comment type="caution">
    <text evidence="2">The sequence shown here is derived from an EMBL/GenBank/DDBJ whole genome shotgun (WGS) entry which is preliminary data.</text>
</comment>
<dbReference type="AlphaFoldDB" id="A0AAN8FUX8"/>
<feature type="non-terminal residue" evidence="2">
    <location>
        <position position="1"/>
    </location>
</feature>
<protein>
    <submittedName>
        <fullName evidence="2">Uncharacterized protein</fullName>
    </submittedName>
</protein>
<dbReference type="Proteomes" id="UP001331761">
    <property type="component" value="Unassembled WGS sequence"/>
</dbReference>
<evidence type="ECO:0000313" key="3">
    <source>
        <dbReference type="Proteomes" id="UP001331761"/>
    </source>
</evidence>
<gene>
    <name evidence="2" type="ORF">GCK32_022544</name>
</gene>
<keyword evidence="1" id="KW-0175">Coiled coil</keyword>
<name>A0AAN8FUX8_TRICO</name>
<organism evidence="2 3">
    <name type="scientific">Trichostrongylus colubriformis</name>
    <name type="common">Black scour worm</name>
    <dbReference type="NCBI Taxonomy" id="6319"/>
    <lineage>
        <taxon>Eukaryota</taxon>
        <taxon>Metazoa</taxon>
        <taxon>Ecdysozoa</taxon>
        <taxon>Nematoda</taxon>
        <taxon>Chromadorea</taxon>
        <taxon>Rhabditida</taxon>
        <taxon>Rhabditina</taxon>
        <taxon>Rhabditomorpha</taxon>
        <taxon>Strongyloidea</taxon>
        <taxon>Trichostrongylidae</taxon>
        <taxon>Trichostrongylus</taxon>
    </lineage>
</organism>